<evidence type="ECO:0000313" key="7">
    <source>
        <dbReference type="Proteomes" id="UP001218218"/>
    </source>
</evidence>
<dbReference type="GO" id="GO:0008270">
    <property type="term" value="F:zinc ion binding"/>
    <property type="evidence" value="ECO:0007669"/>
    <property type="project" value="UniProtKB-KW"/>
</dbReference>
<evidence type="ECO:0000256" key="4">
    <source>
        <dbReference type="PROSITE-ProRule" id="PRU00134"/>
    </source>
</evidence>
<protein>
    <recommendedName>
        <fullName evidence="5">MYND-type domain-containing protein</fullName>
    </recommendedName>
</protein>
<dbReference type="Gene3D" id="6.10.140.2220">
    <property type="match status" value="1"/>
</dbReference>
<keyword evidence="1" id="KW-0479">Metal-binding</keyword>
<comment type="caution">
    <text evidence="6">The sequence shown here is derived from an EMBL/GenBank/DDBJ whole genome shotgun (WGS) entry which is preliminary data.</text>
</comment>
<dbReference type="Pfam" id="PF01753">
    <property type="entry name" value="zf-MYND"/>
    <property type="match status" value="1"/>
</dbReference>
<dbReference type="AlphaFoldDB" id="A0AAD7EU07"/>
<dbReference type="Proteomes" id="UP001218218">
    <property type="component" value="Unassembled WGS sequence"/>
</dbReference>
<keyword evidence="2 4" id="KW-0863">Zinc-finger</keyword>
<feature type="domain" description="MYND-type" evidence="5">
    <location>
        <begin position="240"/>
        <end position="275"/>
    </location>
</feature>
<accession>A0AAD7EU07</accession>
<dbReference type="SUPFAM" id="SSF144232">
    <property type="entry name" value="HIT/MYND zinc finger-like"/>
    <property type="match status" value="1"/>
</dbReference>
<evidence type="ECO:0000256" key="1">
    <source>
        <dbReference type="ARBA" id="ARBA00022723"/>
    </source>
</evidence>
<name>A0AAD7EU07_9AGAR</name>
<keyword evidence="7" id="KW-1185">Reference proteome</keyword>
<keyword evidence="3" id="KW-0862">Zinc</keyword>
<gene>
    <name evidence="6" type="ORF">DFH08DRAFT_913925</name>
</gene>
<organism evidence="6 7">
    <name type="scientific">Mycena albidolilacea</name>
    <dbReference type="NCBI Taxonomy" id="1033008"/>
    <lineage>
        <taxon>Eukaryota</taxon>
        <taxon>Fungi</taxon>
        <taxon>Dikarya</taxon>
        <taxon>Basidiomycota</taxon>
        <taxon>Agaricomycotina</taxon>
        <taxon>Agaricomycetes</taxon>
        <taxon>Agaricomycetidae</taxon>
        <taxon>Agaricales</taxon>
        <taxon>Marasmiineae</taxon>
        <taxon>Mycenaceae</taxon>
        <taxon>Mycena</taxon>
    </lineage>
</organism>
<evidence type="ECO:0000259" key="5">
    <source>
        <dbReference type="PROSITE" id="PS50865"/>
    </source>
</evidence>
<dbReference type="PROSITE" id="PS50865">
    <property type="entry name" value="ZF_MYND_2"/>
    <property type="match status" value="1"/>
</dbReference>
<evidence type="ECO:0000313" key="6">
    <source>
        <dbReference type="EMBL" id="KAJ7348866.1"/>
    </source>
</evidence>
<dbReference type="InterPro" id="IPR002893">
    <property type="entry name" value="Znf_MYND"/>
</dbReference>
<proteinExistence type="predicted"/>
<dbReference type="EMBL" id="JARIHO010000016">
    <property type="protein sequence ID" value="KAJ7348866.1"/>
    <property type="molecule type" value="Genomic_DNA"/>
</dbReference>
<evidence type="ECO:0000256" key="3">
    <source>
        <dbReference type="ARBA" id="ARBA00022833"/>
    </source>
</evidence>
<reference evidence="6" key="1">
    <citation type="submission" date="2023-03" db="EMBL/GenBank/DDBJ databases">
        <title>Massive genome expansion in bonnet fungi (Mycena s.s.) driven by repeated elements and novel gene families across ecological guilds.</title>
        <authorList>
            <consortium name="Lawrence Berkeley National Laboratory"/>
            <person name="Harder C.B."/>
            <person name="Miyauchi S."/>
            <person name="Viragh M."/>
            <person name="Kuo A."/>
            <person name="Thoen E."/>
            <person name="Andreopoulos B."/>
            <person name="Lu D."/>
            <person name="Skrede I."/>
            <person name="Drula E."/>
            <person name="Henrissat B."/>
            <person name="Morin E."/>
            <person name="Kohler A."/>
            <person name="Barry K."/>
            <person name="LaButti K."/>
            <person name="Morin E."/>
            <person name="Salamov A."/>
            <person name="Lipzen A."/>
            <person name="Mereny Z."/>
            <person name="Hegedus B."/>
            <person name="Baldrian P."/>
            <person name="Stursova M."/>
            <person name="Weitz H."/>
            <person name="Taylor A."/>
            <person name="Grigoriev I.V."/>
            <person name="Nagy L.G."/>
            <person name="Martin F."/>
            <person name="Kauserud H."/>
        </authorList>
    </citation>
    <scope>NUCLEOTIDE SEQUENCE</scope>
    <source>
        <strain evidence="6">CBHHK002</strain>
    </source>
</reference>
<sequence length="281" mass="32242">MMMVNTSSTCATTRLTQCRDFGVYMNDVTKKFLRDPEQAPDLSEADFMARKNVIEQVSEWSEGIGAEWPPILYLYEIVKASAKRERDWGHLIFTDLTTTRFLLVMIFPEECDCGNFSHHDYGALTKYQADRFMSLLKYLYHTENKPAWVRATYVTKKNGFTLDPPFLQTFDPPTNSGKIFHVTADTFVPSLLSNELESIDALLKQSGKSVPKTMRYQVLGDKDTRPDVSAVWKAKNARQCAQCEKISTKDLMCRLTHYCSRECQTLAWPSHKVFCKKVPKA</sequence>
<evidence type="ECO:0000256" key="2">
    <source>
        <dbReference type="ARBA" id="ARBA00022771"/>
    </source>
</evidence>